<reference evidence="1 2" key="1">
    <citation type="submission" date="2019-05" db="EMBL/GenBank/DDBJ databases">
        <authorList>
            <person name="Qu J.-H."/>
        </authorList>
    </citation>
    <scope>NUCLEOTIDE SEQUENCE [LARGE SCALE GENOMIC DNA]</scope>
    <source>
        <strain evidence="1 2">NS28</strain>
    </source>
</reference>
<keyword evidence="2" id="KW-1185">Reference proteome</keyword>
<dbReference type="RefSeq" id="WP_138279403.1">
    <property type="nucleotide sequence ID" value="NZ_VBSN01000032.1"/>
</dbReference>
<dbReference type="Proteomes" id="UP000323994">
    <property type="component" value="Unassembled WGS sequence"/>
</dbReference>
<dbReference type="EMBL" id="VBSN01000032">
    <property type="protein sequence ID" value="KAA6439760.1"/>
    <property type="molecule type" value="Genomic_DNA"/>
</dbReference>
<organism evidence="1 2">
    <name type="scientific">Dyadobacter flavalbus</name>
    <dbReference type="NCBI Taxonomy" id="2579942"/>
    <lineage>
        <taxon>Bacteria</taxon>
        <taxon>Pseudomonadati</taxon>
        <taxon>Bacteroidota</taxon>
        <taxon>Cytophagia</taxon>
        <taxon>Cytophagales</taxon>
        <taxon>Spirosomataceae</taxon>
        <taxon>Dyadobacter</taxon>
    </lineage>
</organism>
<evidence type="ECO:0000313" key="1">
    <source>
        <dbReference type="EMBL" id="KAA6439760.1"/>
    </source>
</evidence>
<name>A0A5M8QXJ2_9BACT</name>
<evidence type="ECO:0000313" key="2">
    <source>
        <dbReference type="Proteomes" id="UP000323994"/>
    </source>
</evidence>
<dbReference type="AlphaFoldDB" id="A0A5M8QXJ2"/>
<proteinExistence type="predicted"/>
<dbReference type="OrthoDB" id="9836501at2"/>
<comment type="caution">
    <text evidence="1">The sequence shown here is derived from an EMBL/GenBank/DDBJ whole genome shotgun (WGS) entry which is preliminary data.</text>
</comment>
<accession>A0A5M8QXJ2</accession>
<sequence>MDTYIIEGDWAEIHDYVTKFPKQTIFCIAKTPDQKVYLRSPSEFVISAVLHRFAVMKTEDLPEFLESSSTFGHLPLFFPKADHC</sequence>
<gene>
    <name evidence="1" type="ORF">FEM33_10790</name>
</gene>
<protein>
    <submittedName>
        <fullName evidence="1">Uncharacterized protein</fullName>
    </submittedName>
</protein>